<dbReference type="Gene3D" id="2.80.10.50">
    <property type="match status" value="2"/>
</dbReference>
<dbReference type="NCBIfam" id="TIGR02608">
    <property type="entry name" value="delta_60_rpt"/>
    <property type="match status" value="5"/>
</dbReference>
<dbReference type="AlphaFoldDB" id="A0A381ZNI0"/>
<protein>
    <recommendedName>
        <fullName evidence="2">Cadherin domain-containing protein</fullName>
    </recommendedName>
</protein>
<name>A0A381ZNI0_9ZZZZ</name>
<evidence type="ECO:0008006" key="2">
    <source>
        <dbReference type="Google" id="ProtNLM"/>
    </source>
</evidence>
<dbReference type="Pfam" id="PF17164">
    <property type="entry name" value="DUF5122"/>
    <property type="match status" value="4"/>
</dbReference>
<sequence length="696" mass="71209">MQWLRACAAVCVLAATLAVASPASAADGDLDTSFSDDGLRTQNRTAGTDVLYDILFLDDGTFIGGGKDHNNLSKATAQRMANLGYNADGLGNGLYSNPNDRTFWSTITDAIQEVLLMSDGRVVFVGYAGTNTGGNGGDYDCVAKVHQADGDLDETGFNAANDSPGSNLANAKGRVFVRFSTGNDQCFAGALQADDKILVGGAVVNSDWDIALARINTDGTIDTSFGTDGRVTADLGGSDAIYGIEVQPDGNIVVAGKADGDFFVARYTTDGELDDTFSSDGIHQFDLGASNTDVLRGMQLQSDGKIVVAGYNGSGDWGLARLTTDGAMDTSFGGGDGITITDFGGSSDVATDLAIAADGKIFVGGYTDDTSDGSAFDMAVARYTTLGVLDTGFSGDGKATAGWDEDDRAHAIAITGTGSVLLGGASDAGTDSDWAFAQFLSSLATAGFTLSGTTASVTEAGSTDTFTVVLDAQPASDVVISVSSGDTDEATVSPSTLTFTSSNWDDTQTVTVTGVNDNVDDGNQDTAVTMSVVDASSNDYFDSVSDQAVTVTTVDDDTSGFSLSKTTASVTEGGSTDTFTVVLDTQPASDVVFTVSSADTGEATVSASTLTFTTGNWNATQQVTITGVNDSVDDGNQNTMVTIAVDDDNSDDTFDGLADQTVTATTTDDDTAGYTLSTTTATVTEAGSTATFTVVL</sequence>
<dbReference type="SUPFAM" id="SSF101898">
    <property type="entry name" value="NHL repeat"/>
    <property type="match status" value="1"/>
</dbReference>
<dbReference type="EMBL" id="UINC01021851">
    <property type="protein sequence ID" value="SVA90287.1"/>
    <property type="molecule type" value="Genomic_DNA"/>
</dbReference>
<feature type="non-terminal residue" evidence="1">
    <location>
        <position position="696"/>
    </location>
</feature>
<accession>A0A381ZNI0</accession>
<dbReference type="InterPro" id="IPR013431">
    <property type="entry name" value="Delta_60_rpt"/>
</dbReference>
<gene>
    <name evidence="1" type="ORF">METZ01_LOCUS143141</name>
</gene>
<proteinExistence type="predicted"/>
<evidence type="ECO:0000313" key="1">
    <source>
        <dbReference type="EMBL" id="SVA90287.1"/>
    </source>
</evidence>
<reference evidence="1" key="1">
    <citation type="submission" date="2018-05" db="EMBL/GenBank/DDBJ databases">
        <authorList>
            <person name="Lanie J.A."/>
            <person name="Ng W.-L."/>
            <person name="Kazmierczak K.M."/>
            <person name="Andrzejewski T.M."/>
            <person name="Davidsen T.M."/>
            <person name="Wayne K.J."/>
            <person name="Tettelin H."/>
            <person name="Glass J.I."/>
            <person name="Rusch D."/>
            <person name="Podicherti R."/>
            <person name="Tsui H.-C.T."/>
            <person name="Winkler M.E."/>
        </authorList>
    </citation>
    <scope>NUCLEOTIDE SEQUENCE</scope>
</reference>
<organism evidence="1">
    <name type="scientific">marine metagenome</name>
    <dbReference type="NCBI Taxonomy" id="408172"/>
    <lineage>
        <taxon>unclassified sequences</taxon>
        <taxon>metagenomes</taxon>
        <taxon>ecological metagenomes</taxon>
    </lineage>
</organism>